<protein>
    <submittedName>
        <fullName evidence="1">Uncharacterized protein</fullName>
    </submittedName>
</protein>
<dbReference type="EMBL" id="CM037151">
    <property type="protein sequence ID" value="KAH7843979.1"/>
    <property type="molecule type" value="Genomic_DNA"/>
</dbReference>
<dbReference type="Proteomes" id="UP000828048">
    <property type="component" value="Chromosome 1"/>
</dbReference>
<evidence type="ECO:0000313" key="1">
    <source>
        <dbReference type="EMBL" id="KAH7843979.1"/>
    </source>
</evidence>
<evidence type="ECO:0000313" key="2">
    <source>
        <dbReference type="Proteomes" id="UP000828048"/>
    </source>
</evidence>
<proteinExistence type="predicted"/>
<name>A0ACB7XTB7_9ERIC</name>
<comment type="caution">
    <text evidence="1">The sequence shown here is derived from an EMBL/GenBank/DDBJ whole genome shotgun (WGS) entry which is preliminary data.</text>
</comment>
<keyword evidence="2" id="KW-1185">Reference proteome</keyword>
<accession>A0ACB7XTB7</accession>
<sequence length="161" mass="17821">MASTDHPPKIGSPAPTAPPARDVENRTPESGFGVLRQWRRWDLLEERVLVFTRYLLAIAILSTLYTGAQVLRQLHELFTGKQLVSPRCLALVDFLGDQIMAYFLISSASAAIPLTNFKREGRDTIFTDSSSAAISMAFFAFLVLAFSALVSGYKLSTRSYV</sequence>
<reference evidence="1 2" key="1">
    <citation type="journal article" date="2021" name="Hortic Res">
        <title>High-quality reference genome and annotation aids understanding of berry development for evergreen blueberry (Vaccinium darrowii).</title>
        <authorList>
            <person name="Yu J."/>
            <person name="Hulse-Kemp A.M."/>
            <person name="Babiker E."/>
            <person name="Staton M."/>
        </authorList>
    </citation>
    <scope>NUCLEOTIDE SEQUENCE [LARGE SCALE GENOMIC DNA]</scope>
    <source>
        <strain evidence="2">cv. NJ 8807/NJ 8810</strain>
        <tissue evidence="1">Young leaf</tissue>
    </source>
</reference>
<gene>
    <name evidence="1" type="ORF">Vadar_023089</name>
</gene>
<organism evidence="1 2">
    <name type="scientific">Vaccinium darrowii</name>
    <dbReference type="NCBI Taxonomy" id="229202"/>
    <lineage>
        <taxon>Eukaryota</taxon>
        <taxon>Viridiplantae</taxon>
        <taxon>Streptophyta</taxon>
        <taxon>Embryophyta</taxon>
        <taxon>Tracheophyta</taxon>
        <taxon>Spermatophyta</taxon>
        <taxon>Magnoliopsida</taxon>
        <taxon>eudicotyledons</taxon>
        <taxon>Gunneridae</taxon>
        <taxon>Pentapetalae</taxon>
        <taxon>asterids</taxon>
        <taxon>Ericales</taxon>
        <taxon>Ericaceae</taxon>
        <taxon>Vaccinioideae</taxon>
        <taxon>Vaccinieae</taxon>
        <taxon>Vaccinium</taxon>
    </lineage>
</organism>